<evidence type="ECO:0000313" key="3">
    <source>
        <dbReference type="Proteomes" id="UP000054279"/>
    </source>
</evidence>
<evidence type="ECO:0000259" key="1">
    <source>
        <dbReference type="Pfam" id="PF20151"/>
    </source>
</evidence>
<feature type="domain" description="DUF6533" evidence="1">
    <location>
        <begin position="25"/>
        <end position="62"/>
    </location>
</feature>
<evidence type="ECO:0000313" key="2">
    <source>
        <dbReference type="EMBL" id="KIJ40149.1"/>
    </source>
</evidence>
<dbReference type="OrthoDB" id="3251775at2759"/>
<gene>
    <name evidence="2" type="ORF">M422DRAFT_256978</name>
</gene>
<reference evidence="2 3" key="1">
    <citation type="submission" date="2014-06" db="EMBL/GenBank/DDBJ databases">
        <title>Evolutionary Origins and Diversification of the Mycorrhizal Mutualists.</title>
        <authorList>
            <consortium name="DOE Joint Genome Institute"/>
            <consortium name="Mycorrhizal Genomics Consortium"/>
            <person name="Kohler A."/>
            <person name="Kuo A."/>
            <person name="Nagy L.G."/>
            <person name="Floudas D."/>
            <person name="Copeland A."/>
            <person name="Barry K.W."/>
            <person name="Cichocki N."/>
            <person name="Veneault-Fourrey C."/>
            <person name="LaButti K."/>
            <person name="Lindquist E.A."/>
            <person name="Lipzen A."/>
            <person name="Lundell T."/>
            <person name="Morin E."/>
            <person name="Murat C."/>
            <person name="Riley R."/>
            <person name="Ohm R."/>
            <person name="Sun H."/>
            <person name="Tunlid A."/>
            <person name="Henrissat B."/>
            <person name="Grigoriev I.V."/>
            <person name="Hibbett D.S."/>
            <person name="Martin F."/>
        </authorList>
    </citation>
    <scope>NUCLEOTIDE SEQUENCE [LARGE SCALE GENOMIC DNA]</scope>
    <source>
        <strain evidence="2 3">SS14</strain>
    </source>
</reference>
<keyword evidence="3" id="KW-1185">Reference proteome</keyword>
<dbReference type="InterPro" id="IPR045340">
    <property type="entry name" value="DUF6533"/>
</dbReference>
<dbReference type="AlphaFoldDB" id="A0A0C9UZ45"/>
<dbReference type="Proteomes" id="UP000054279">
    <property type="component" value="Unassembled WGS sequence"/>
</dbReference>
<organism evidence="2 3">
    <name type="scientific">Sphaerobolus stellatus (strain SS14)</name>
    <dbReference type="NCBI Taxonomy" id="990650"/>
    <lineage>
        <taxon>Eukaryota</taxon>
        <taxon>Fungi</taxon>
        <taxon>Dikarya</taxon>
        <taxon>Basidiomycota</taxon>
        <taxon>Agaricomycotina</taxon>
        <taxon>Agaricomycetes</taxon>
        <taxon>Phallomycetidae</taxon>
        <taxon>Geastrales</taxon>
        <taxon>Sphaerobolaceae</taxon>
        <taxon>Sphaerobolus</taxon>
    </lineage>
</organism>
<accession>A0A0C9UZ45</accession>
<name>A0A0C9UZ45_SPHS4</name>
<protein>
    <recommendedName>
        <fullName evidence="1">DUF6533 domain-containing protein</fullName>
    </recommendedName>
</protein>
<dbReference type="Pfam" id="PF20151">
    <property type="entry name" value="DUF6533"/>
    <property type="match status" value="1"/>
</dbReference>
<sequence>MDTVSIAEFTQETFYLSVFNYADMAALVYDTLLTLEDEVTLIWRKKFGLGSILYLLARYCIISQASIAYCYYIINYEGIGSLKLCKFNTRVQTVPSVNIASTPSIRGRLQWIHETIIEEFGNSGMEYDLELENDMAELEGDTTSSAGIDTEVHITAEEFPWAINPVENIAGPSEIGSRARGVEEEV</sequence>
<proteinExistence type="predicted"/>
<dbReference type="EMBL" id="KN837146">
    <property type="protein sequence ID" value="KIJ40149.1"/>
    <property type="molecule type" value="Genomic_DNA"/>
</dbReference>
<dbReference type="HOGENOM" id="CLU_065006_0_0_1"/>